<dbReference type="AlphaFoldDB" id="A0A2I8VPV0"/>
<reference evidence="1 2" key="1">
    <citation type="submission" date="2018-01" db="EMBL/GenBank/DDBJ databases">
        <title>Complete genome sequence of Salinigranum rubrum GX10T, an extremely halophilic archaeon isolated from a marine solar saltern.</title>
        <authorList>
            <person name="Han S."/>
        </authorList>
    </citation>
    <scope>NUCLEOTIDE SEQUENCE [LARGE SCALE GENOMIC DNA]</scope>
    <source>
        <strain evidence="1 2">GX10</strain>
    </source>
</reference>
<evidence type="ECO:0000313" key="1">
    <source>
        <dbReference type="EMBL" id="AUV83953.1"/>
    </source>
</evidence>
<sequence length="67" mass="6882">MFGYPTLVIACVAAYLRASPESRSFVVGAFLLGLAGMSGALDGVVYWTDAAGASIAHFTQWVVGAVA</sequence>
<organism evidence="1 2">
    <name type="scientific">Salinigranum rubrum</name>
    <dbReference type="NCBI Taxonomy" id="755307"/>
    <lineage>
        <taxon>Archaea</taxon>
        <taxon>Methanobacteriati</taxon>
        <taxon>Methanobacteriota</taxon>
        <taxon>Stenosarchaea group</taxon>
        <taxon>Halobacteria</taxon>
        <taxon>Halobacteriales</taxon>
        <taxon>Haloferacaceae</taxon>
        <taxon>Salinigranum</taxon>
    </lineage>
</organism>
<dbReference type="EMBL" id="CP026309">
    <property type="protein sequence ID" value="AUV83953.1"/>
    <property type="molecule type" value="Genomic_DNA"/>
</dbReference>
<proteinExistence type="predicted"/>
<name>A0A2I8VPV0_9EURY</name>
<dbReference type="OrthoDB" id="285544at2157"/>
<dbReference type="KEGG" id="srub:C2R22_10770"/>
<evidence type="ECO:0000313" key="2">
    <source>
        <dbReference type="Proteomes" id="UP000236584"/>
    </source>
</evidence>
<dbReference type="Proteomes" id="UP000236584">
    <property type="component" value="Chromosome"/>
</dbReference>
<keyword evidence="2" id="KW-1185">Reference proteome</keyword>
<accession>A0A2I8VPV0</accession>
<protein>
    <submittedName>
        <fullName evidence="1">Uncharacterized protein</fullName>
    </submittedName>
</protein>
<gene>
    <name evidence="1" type="ORF">C2R22_10770</name>
</gene>